<organism evidence="3">
    <name type="scientific">Streptomyces sp. NBC_00093</name>
    <dbReference type="NCBI Taxonomy" id="2975649"/>
    <lineage>
        <taxon>Bacteria</taxon>
        <taxon>Bacillati</taxon>
        <taxon>Actinomycetota</taxon>
        <taxon>Actinomycetes</taxon>
        <taxon>Kitasatosporales</taxon>
        <taxon>Streptomycetaceae</taxon>
        <taxon>Streptomyces</taxon>
    </lineage>
</organism>
<dbReference type="Pfam" id="PF13560">
    <property type="entry name" value="HTH_31"/>
    <property type="match status" value="1"/>
</dbReference>
<keyword evidence="2" id="KW-1133">Transmembrane helix</keyword>
<name>A0AAU2A3V5_9ACTN</name>
<dbReference type="GO" id="GO:0003677">
    <property type="term" value="F:DNA binding"/>
    <property type="evidence" value="ECO:0007669"/>
    <property type="project" value="InterPro"/>
</dbReference>
<reference evidence="3" key="1">
    <citation type="submission" date="2022-10" db="EMBL/GenBank/DDBJ databases">
        <title>The complete genomes of actinobacterial strains from the NBC collection.</title>
        <authorList>
            <person name="Joergensen T.S."/>
            <person name="Alvarez Arevalo M."/>
            <person name="Sterndorff E.B."/>
            <person name="Faurdal D."/>
            <person name="Vuksanovic O."/>
            <person name="Mourched A.-S."/>
            <person name="Charusanti P."/>
            <person name="Shaw S."/>
            <person name="Blin K."/>
            <person name="Weber T."/>
        </authorList>
    </citation>
    <scope>NUCLEOTIDE SEQUENCE</scope>
    <source>
        <strain evidence="3">NBC_00093</strain>
    </source>
</reference>
<dbReference type="EMBL" id="CP108222">
    <property type="protein sequence ID" value="WTT18256.1"/>
    <property type="molecule type" value="Genomic_DNA"/>
</dbReference>
<feature type="region of interest" description="Disordered" evidence="1">
    <location>
        <begin position="152"/>
        <end position="178"/>
    </location>
</feature>
<evidence type="ECO:0000256" key="1">
    <source>
        <dbReference type="SAM" id="MobiDB-lite"/>
    </source>
</evidence>
<protein>
    <submittedName>
        <fullName evidence="3">Helix-turn-helix domain-containing protein</fullName>
    </submittedName>
</protein>
<sequence length="387" mass="42231">MSIRDDVDEVEEFAALLRGLKDRTDRSYGSLARRLHMNTSTLHRYCAGEAVPQDFAPVERLAAFSGATPEERLELHRLWLSAVAARQRVAAPVPAPAPAPEPEPEPEPELEPVASAPAPAPAPRPWYRRRRFLASVAVACALLATLSSAYTSVLSDDPSSPGPRQEEAPAPAAKPATALPLAWTTDSLVWDKGCGHDYVIDQPPVRVPPPPVEQDAGVWATTQGAVHGRHTTVQVSVQGRSSTAVVLEALHVRVVSRGTPATGTAYAMDQGCGGDLTPRRFTVNLDADRPVARPKDGTDREQTIPAVRFPYRVSAEDPEVLLVDATTQAYDARWYLELDWSSQGRTGTIRIDDDGRPFRTTSIEGLPHYWYGTNDAGERAWVPYDRP</sequence>
<dbReference type="InterPro" id="IPR010982">
    <property type="entry name" value="Lambda_DNA-bd_dom_sf"/>
</dbReference>
<dbReference type="AlphaFoldDB" id="A0AAU2A3V5"/>
<accession>A0AAU2A3V5</accession>
<evidence type="ECO:0000313" key="3">
    <source>
        <dbReference type="EMBL" id="WTT18256.1"/>
    </source>
</evidence>
<gene>
    <name evidence="3" type="ORF">OHA22_23295</name>
</gene>
<feature type="transmembrane region" description="Helical" evidence="2">
    <location>
        <begin position="132"/>
        <end position="150"/>
    </location>
</feature>
<proteinExistence type="predicted"/>
<feature type="compositionally biased region" description="Low complexity" evidence="1">
    <location>
        <begin position="168"/>
        <end position="178"/>
    </location>
</feature>
<evidence type="ECO:0000256" key="2">
    <source>
        <dbReference type="SAM" id="Phobius"/>
    </source>
</evidence>
<keyword evidence="2" id="KW-0812">Transmembrane</keyword>
<keyword evidence="2" id="KW-0472">Membrane</keyword>
<feature type="region of interest" description="Disordered" evidence="1">
    <location>
        <begin position="92"/>
        <end position="121"/>
    </location>
</feature>
<dbReference type="SUPFAM" id="SSF47413">
    <property type="entry name" value="lambda repressor-like DNA-binding domains"/>
    <property type="match status" value="1"/>
</dbReference>